<reference evidence="3 4" key="1">
    <citation type="submission" date="2021-07" db="EMBL/GenBank/DDBJ databases">
        <title>Stakelama flava sp. nov., a novel endophytic bacterium isolated from branch of Kandelia candel.</title>
        <authorList>
            <person name="Tuo L."/>
        </authorList>
    </citation>
    <scope>NUCLEOTIDE SEQUENCE [LARGE SCALE GENOMIC DNA]</scope>
    <source>
        <strain evidence="3 4">CBK3Z-3</strain>
    </source>
</reference>
<evidence type="ECO:0000256" key="1">
    <source>
        <dbReference type="SAM" id="MobiDB-lite"/>
    </source>
</evidence>
<feature type="region of interest" description="Disordered" evidence="1">
    <location>
        <begin position="1"/>
        <end position="42"/>
    </location>
</feature>
<name>A0ABS6XQ03_9SPHN</name>
<accession>A0ABS6XQ03</accession>
<proteinExistence type="predicted"/>
<dbReference type="Proteomes" id="UP001197214">
    <property type="component" value="Unassembled WGS sequence"/>
</dbReference>
<gene>
    <name evidence="2" type="ORF">KY084_15455</name>
    <name evidence="3" type="ORF">KY084_15715</name>
</gene>
<dbReference type="EMBL" id="JAHWZX010000023">
    <property type="protein sequence ID" value="MBW4332304.1"/>
    <property type="molecule type" value="Genomic_DNA"/>
</dbReference>
<organism evidence="3 4">
    <name type="scientific">Stakelama flava</name>
    <dbReference type="NCBI Taxonomy" id="2860338"/>
    <lineage>
        <taxon>Bacteria</taxon>
        <taxon>Pseudomonadati</taxon>
        <taxon>Pseudomonadota</taxon>
        <taxon>Alphaproteobacteria</taxon>
        <taxon>Sphingomonadales</taxon>
        <taxon>Sphingomonadaceae</taxon>
        <taxon>Stakelama</taxon>
    </lineage>
</organism>
<protein>
    <submittedName>
        <fullName evidence="3">Uncharacterized protein</fullName>
    </submittedName>
</protein>
<evidence type="ECO:0000313" key="3">
    <source>
        <dbReference type="EMBL" id="MBW4332304.1"/>
    </source>
</evidence>
<comment type="caution">
    <text evidence="3">The sequence shown here is derived from an EMBL/GenBank/DDBJ whole genome shotgun (WGS) entry which is preliminary data.</text>
</comment>
<feature type="region of interest" description="Disordered" evidence="1">
    <location>
        <begin position="111"/>
        <end position="137"/>
    </location>
</feature>
<feature type="compositionally biased region" description="Basic and acidic residues" evidence="1">
    <location>
        <begin position="8"/>
        <end position="42"/>
    </location>
</feature>
<dbReference type="RefSeq" id="WP_219239379.1">
    <property type="nucleotide sequence ID" value="NZ_JAHWZX010000022.1"/>
</dbReference>
<sequence>MAAEENDEERRRRDDAEEERHYWESLEDARRDKEKQEAEQREAAIETMEKWFFEQFEDPQNETPRDSESQTYIYPWGGPFEASDVLHGQFSHDFDQALIDAAVERIERDGTTEWAPTSYGDYYEHPDPEQDAEGQDATVRQLTQQVLDRLDKLEAAVAELPGRPGTIGHNVPPEEVGLPPYEEVNPTEIKTAIVEVHDVLAQDDPDPLQLVTLSRRFDGWGTKIGHWLAKKADLAVDEAVKNGMKLAAASVLLHELGHDLITLAKHLLAQF</sequence>
<keyword evidence="4" id="KW-1185">Reference proteome</keyword>
<evidence type="ECO:0000313" key="2">
    <source>
        <dbReference type="EMBL" id="MBW4332255.1"/>
    </source>
</evidence>
<dbReference type="EMBL" id="JAHWZX010000022">
    <property type="protein sequence ID" value="MBW4332255.1"/>
    <property type="molecule type" value="Genomic_DNA"/>
</dbReference>
<evidence type="ECO:0000313" key="4">
    <source>
        <dbReference type="Proteomes" id="UP001197214"/>
    </source>
</evidence>